<name>A0A917G460_9BACI</name>
<keyword evidence="1" id="KW-0175">Coiled coil</keyword>
<keyword evidence="2" id="KW-1133">Transmembrane helix</keyword>
<evidence type="ECO:0000313" key="4">
    <source>
        <dbReference type="Proteomes" id="UP000616608"/>
    </source>
</evidence>
<accession>A0A917G460</accession>
<evidence type="ECO:0000313" key="3">
    <source>
        <dbReference type="EMBL" id="GGG22011.1"/>
    </source>
</evidence>
<reference evidence="3" key="1">
    <citation type="journal article" date="2014" name="Int. J. Syst. Evol. Microbiol.">
        <title>Complete genome sequence of Corynebacterium casei LMG S-19264T (=DSM 44701T), isolated from a smear-ripened cheese.</title>
        <authorList>
            <consortium name="US DOE Joint Genome Institute (JGI-PGF)"/>
            <person name="Walter F."/>
            <person name="Albersmeier A."/>
            <person name="Kalinowski J."/>
            <person name="Ruckert C."/>
        </authorList>
    </citation>
    <scope>NUCLEOTIDE SEQUENCE</scope>
    <source>
        <strain evidence="3">CGMCC 1.15760</strain>
    </source>
</reference>
<dbReference type="EMBL" id="BMJT01000004">
    <property type="protein sequence ID" value="GGG22011.1"/>
    <property type="molecule type" value="Genomic_DNA"/>
</dbReference>
<keyword evidence="2" id="KW-0812">Transmembrane</keyword>
<feature type="coiled-coil region" evidence="1">
    <location>
        <begin position="23"/>
        <end position="50"/>
    </location>
</feature>
<keyword evidence="4" id="KW-1185">Reference proteome</keyword>
<organism evidence="3 4">
    <name type="scientific">Lysinibacillus alkalisoli</name>
    <dbReference type="NCBI Taxonomy" id="1911548"/>
    <lineage>
        <taxon>Bacteria</taxon>
        <taxon>Bacillati</taxon>
        <taxon>Bacillota</taxon>
        <taxon>Bacilli</taxon>
        <taxon>Bacillales</taxon>
        <taxon>Bacillaceae</taxon>
        <taxon>Lysinibacillus</taxon>
    </lineage>
</organism>
<gene>
    <name evidence="3" type="primary">swrB</name>
    <name evidence="3" type="ORF">GCM10007425_15590</name>
</gene>
<sequence>MIVISIIVLFVLQLIAFFFIVLLNVKMARFNQLEEKQNRLMREMDETVGAYLMQLQEENNRFIQALKDTPKPSGAVMQEPLTMQVQVNESSVVEQPSANRKPEEVKVPKFTMPKTKAKAAYQKHIKSPAAAEEQPSKVIKPPTLEQQVVQLADEGKSIEQIAKQLQKGKTEIELLLKFKQ</sequence>
<reference evidence="3" key="2">
    <citation type="submission" date="2020-09" db="EMBL/GenBank/DDBJ databases">
        <authorList>
            <person name="Sun Q."/>
            <person name="Zhou Y."/>
        </authorList>
    </citation>
    <scope>NUCLEOTIDE SEQUENCE</scope>
    <source>
        <strain evidence="3">CGMCC 1.15760</strain>
    </source>
</reference>
<evidence type="ECO:0000256" key="1">
    <source>
        <dbReference type="SAM" id="Coils"/>
    </source>
</evidence>
<proteinExistence type="predicted"/>
<dbReference type="RefSeq" id="WP_188614471.1">
    <property type="nucleotide sequence ID" value="NZ_BMJT01000004.1"/>
</dbReference>
<keyword evidence="2" id="KW-0472">Membrane</keyword>
<dbReference type="AlphaFoldDB" id="A0A917G460"/>
<comment type="caution">
    <text evidence="3">The sequence shown here is derived from an EMBL/GenBank/DDBJ whole genome shotgun (WGS) entry which is preliminary data.</text>
</comment>
<feature type="transmembrane region" description="Helical" evidence="2">
    <location>
        <begin position="6"/>
        <end position="25"/>
    </location>
</feature>
<protein>
    <submittedName>
        <fullName evidence="3">Swarming motility protein SwrB</fullName>
    </submittedName>
</protein>
<dbReference type="Proteomes" id="UP000616608">
    <property type="component" value="Unassembled WGS sequence"/>
</dbReference>
<evidence type="ECO:0000256" key="2">
    <source>
        <dbReference type="SAM" id="Phobius"/>
    </source>
</evidence>